<feature type="domain" description="Glycosyltransferase subfamily 4-like N-terminal" evidence="4">
    <location>
        <begin position="382"/>
        <end position="525"/>
    </location>
</feature>
<evidence type="ECO:0000256" key="1">
    <source>
        <dbReference type="ARBA" id="ARBA00022676"/>
    </source>
</evidence>
<evidence type="ECO:0000256" key="3">
    <source>
        <dbReference type="SAM" id="MobiDB-lite"/>
    </source>
</evidence>
<dbReference type="RefSeq" id="WP_187740097.1">
    <property type="nucleotide sequence ID" value="NZ_CP060825.1"/>
</dbReference>
<dbReference type="AlphaFoldDB" id="A0A7H0HQW0"/>
<dbReference type="CDD" id="cd03801">
    <property type="entry name" value="GT4_PimA-like"/>
    <property type="match status" value="1"/>
</dbReference>
<evidence type="ECO:0000313" key="5">
    <source>
        <dbReference type="EMBL" id="QNP62926.1"/>
    </source>
</evidence>
<dbReference type="Pfam" id="PF13439">
    <property type="entry name" value="Glyco_transf_4"/>
    <property type="match status" value="2"/>
</dbReference>
<dbReference type="Gene3D" id="3.40.50.2000">
    <property type="entry name" value="Glycogen Phosphorylase B"/>
    <property type="match status" value="4"/>
</dbReference>
<keyword evidence="6" id="KW-1185">Reference proteome</keyword>
<dbReference type="InterPro" id="IPR050194">
    <property type="entry name" value="Glycosyltransferase_grp1"/>
</dbReference>
<name>A0A7H0HQW0_9ACTN</name>
<reference evidence="5 6" key="1">
    <citation type="submission" date="2020-08" db="EMBL/GenBank/DDBJ databases">
        <title>A novel species.</title>
        <authorList>
            <person name="Gao J."/>
        </authorList>
    </citation>
    <scope>NUCLEOTIDE SEQUENCE [LARGE SCALE GENOMIC DNA]</scope>
    <source>
        <strain evidence="5 6">CRPJ-33</strain>
    </source>
</reference>
<dbReference type="PANTHER" id="PTHR45947:SF3">
    <property type="entry name" value="SULFOQUINOVOSYL TRANSFERASE SQD2"/>
    <property type="match status" value="1"/>
</dbReference>
<dbReference type="KEGG" id="sgj:IAG43_08220"/>
<sequence length="782" mass="80536">MTVSSVLIATPAFPPGPGGAARYADGLAQVLRARHGLRVVVATAAGPDAPAGVHDRPDGIRVHRIAVPAAPASGAAHWLRGMRHIVAEEAVDVVDVHAGAPLLAGAAARACADTPFVLTYHGGPATGAVRAAYDRTVLAATAYRAQEAVCSCECVAAALPALVAARATTIAPGVDPGDFPRRPPAPAPQILFAGPRSGTAGFDGLAEVLRAAGRLARTVPEVRVEVSGRAATAAERARRARRARSGHGLVVPARPAAGTPAEAYGRARVVVVSAGHDEYAAVLAEAAACGRPVVVLHPGGAAPRTSGGHLWHLAAGDAAGLVAVLDRALGGDVPAGGHSGDAAPDTAWERQADRTAAVLERALDRGRRRTLAVVSPYYPPNVGGAENYAQRIAHAAAGEPGFRAAVITSNTAGRRTSVEGGDVPVVRLGTWARLSNTPVSPLWPFQVRLWLRRLGADAVNAHAPVPGLGDLAVLLSGPRPTVLTYHSGSMRKGRGHLDAVIGLYERHILPRVFRRACALAPVSPVSLASGRPHATQITPGVDLDRFTPGPPPSARARTLLYVGRMERASAWKGVDVLVRAFALLGDRPGTRLRLVGGGDAVPDHKALAERLGVGDRVDFAGELFGDDLVGAVQGAAAFVLPSLSEAECHPIALMEAMACGTPVVGSDVGGIAYIVSPGVTGLLAPPGDAEALAGACRRVLDESGLGDRLGAAARAWAVERYPWPVLTGRYVALLRALLSADHADRCHRSGHGRRGSQPRSPAMAPRRASNAGLALPSALRRP</sequence>
<evidence type="ECO:0000259" key="4">
    <source>
        <dbReference type="Pfam" id="PF13439"/>
    </source>
</evidence>
<dbReference type="EMBL" id="CP060825">
    <property type="protein sequence ID" value="QNP62926.1"/>
    <property type="molecule type" value="Genomic_DNA"/>
</dbReference>
<proteinExistence type="predicted"/>
<accession>A0A7H0HQW0</accession>
<dbReference type="GO" id="GO:0016758">
    <property type="term" value="F:hexosyltransferase activity"/>
    <property type="evidence" value="ECO:0007669"/>
    <property type="project" value="TreeGrafter"/>
</dbReference>
<evidence type="ECO:0000256" key="2">
    <source>
        <dbReference type="ARBA" id="ARBA00022679"/>
    </source>
</evidence>
<dbReference type="InterPro" id="IPR028098">
    <property type="entry name" value="Glyco_trans_4-like_N"/>
</dbReference>
<feature type="domain" description="Glycosyltransferase subfamily 4-like N-terminal" evidence="4">
    <location>
        <begin position="17"/>
        <end position="176"/>
    </location>
</feature>
<evidence type="ECO:0000313" key="6">
    <source>
        <dbReference type="Proteomes" id="UP000516230"/>
    </source>
</evidence>
<feature type="region of interest" description="Disordered" evidence="3">
    <location>
        <begin position="745"/>
        <end position="782"/>
    </location>
</feature>
<gene>
    <name evidence="5" type="ORF">IAG43_08220</name>
</gene>
<protein>
    <submittedName>
        <fullName evidence="5">Glycosyltransferase</fullName>
    </submittedName>
</protein>
<keyword evidence="2 5" id="KW-0808">Transferase</keyword>
<dbReference type="Proteomes" id="UP000516230">
    <property type="component" value="Chromosome"/>
</dbReference>
<dbReference type="GO" id="GO:1901137">
    <property type="term" value="P:carbohydrate derivative biosynthetic process"/>
    <property type="evidence" value="ECO:0007669"/>
    <property type="project" value="UniProtKB-ARBA"/>
</dbReference>
<keyword evidence="1" id="KW-0328">Glycosyltransferase</keyword>
<dbReference type="Pfam" id="PF13692">
    <property type="entry name" value="Glyco_trans_1_4"/>
    <property type="match status" value="2"/>
</dbReference>
<dbReference type="SUPFAM" id="SSF53756">
    <property type="entry name" value="UDP-Glycosyltransferase/glycogen phosphorylase"/>
    <property type="match status" value="2"/>
</dbReference>
<dbReference type="PANTHER" id="PTHR45947">
    <property type="entry name" value="SULFOQUINOVOSYL TRANSFERASE SQD2"/>
    <property type="match status" value="1"/>
</dbReference>
<organism evidence="5 6">
    <name type="scientific">Streptomyces genisteinicus</name>
    <dbReference type="NCBI Taxonomy" id="2768068"/>
    <lineage>
        <taxon>Bacteria</taxon>
        <taxon>Bacillati</taxon>
        <taxon>Actinomycetota</taxon>
        <taxon>Actinomycetes</taxon>
        <taxon>Kitasatosporales</taxon>
        <taxon>Streptomycetaceae</taxon>
        <taxon>Streptomyces</taxon>
    </lineage>
</organism>